<evidence type="ECO:0000313" key="3">
    <source>
        <dbReference type="Proteomes" id="UP000641514"/>
    </source>
</evidence>
<sequence>MRTQTETDIVVGMPLREPGQDVVYLIAPSGHPNYGDELIAAAWLKFLAARRPHSLVVLDCHTPGQASVLLSGIHPNVVFVDTVWRLAVEASTRTPEDADDFLHNVVGDPGRACLIVDGISILSQASSIHILGGGYINGVWPHHYALLTLVMSAQQHSGARIYATGQGLMPLGNEAVVSKAADIFDVFDVRDEPSAQIAGTVLTGDDAWLDKTQQPRRGVVGEAARRQVLLCLQADLTGSDDGAETLAGMVRTMLDDWAVPGTDVAVIEAIPGTDRVVFDRLGDRLDGAVFVPFTELWRLGFPARADQTWISTRFHPHLLAAATGTSGVAISGQRGYYDTKHQSLLDLGSGWELVHVGGETPTTKPTNGGFAPEQVAALRKAKQELAHALYPPRSLTDTARDLTPTVVRRAVGRGKRALKL</sequence>
<evidence type="ECO:0000313" key="2">
    <source>
        <dbReference type="EMBL" id="GGC75088.1"/>
    </source>
</evidence>
<dbReference type="Pfam" id="PF04230">
    <property type="entry name" value="PS_pyruv_trans"/>
    <property type="match status" value="1"/>
</dbReference>
<dbReference type="AlphaFoldDB" id="A0A916UK79"/>
<name>A0A916UK79_9ACTN</name>
<dbReference type="InterPro" id="IPR007345">
    <property type="entry name" value="Polysacch_pyruvyl_Trfase"/>
</dbReference>
<keyword evidence="3" id="KW-1185">Reference proteome</keyword>
<reference evidence="2" key="2">
    <citation type="submission" date="2020-09" db="EMBL/GenBank/DDBJ databases">
        <authorList>
            <person name="Sun Q."/>
            <person name="Zhou Y."/>
        </authorList>
    </citation>
    <scope>NUCLEOTIDE SEQUENCE</scope>
    <source>
        <strain evidence="2">CGMCC 1.15478</strain>
    </source>
</reference>
<feature type="domain" description="Polysaccharide pyruvyl transferase" evidence="1">
    <location>
        <begin position="33"/>
        <end position="212"/>
    </location>
</feature>
<dbReference type="PANTHER" id="PTHR36836">
    <property type="entry name" value="COLANIC ACID BIOSYNTHESIS PROTEIN WCAK"/>
    <property type="match status" value="1"/>
</dbReference>
<proteinExistence type="predicted"/>
<comment type="caution">
    <text evidence="2">The sequence shown here is derived from an EMBL/GenBank/DDBJ whole genome shotgun (WGS) entry which is preliminary data.</text>
</comment>
<evidence type="ECO:0000259" key="1">
    <source>
        <dbReference type="Pfam" id="PF04230"/>
    </source>
</evidence>
<protein>
    <recommendedName>
        <fullName evidence="1">Polysaccharide pyruvyl transferase domain-containing protein</fullName>
    </recommendedName>
</protein>
<dbReference type="PANTHER" id="PTHR36836:SF1">
    <property type="entry name" value="COLANIC ACID BIOSYNTHESIS PROTEIN WCAK"/>
    <property type="match status" value="1"/>
</dbReference>
<accession>A0A916UK79</accession>
<gene>
    <name evidence="2" type="ORF">GCM10011410_30500</name>
</gene>
<dbReference type="EMBL" id="BMJH01000004">
    <property type="protein sequence ID" value="GGC75088.1"/>
    <property type="molecule type" value="Genomic_DNA"/>
</dbReference>
<dbReference type="Proteomes" id="UP000641514">
    <property type="component" value="Unassembled WGS sequence"/>
</dbReference>
<organism evidence="2 3">
    <name type="scientific">Hoyosella rhizosphaerae</name>
    <dbReference type="NCBI Taxonomy" id="1755582"/>
    <lineage>
        <taxon>Bacteria</taxon>
        <taxon>Bacillati</taxon>
        <taxon>Actinomycetota</taxon>
        <taxon>Actinomycetes</taxon>
        <taxon>Mycobacteriales</taxon>
        <taxon>Hoyosellaceae</taxon>
        <taxon>Hoyosella</taxon>
    </lineage>
</organism>
<reference evidence="2" key="1">
    <citation type="journal article" date="2014" name="Int. J. Syst. Evol. Microbiol.">
        <title>Complete genome sequence of Corynebacterium casei LMG S-19264T (=DSM 44701T), isolated from a smear-ripened cheese.</title>
        <authorList>
            <consortium name="US DOE Joint Genome Institute (JGI-PGF)"/>
            <person name="Walter F."/>
            <person name="Albersmeier A."/>
            <person name="Kalinowski J."/>
            <person name="Ruckert C."/>
        </authorList>
    </citation>
    <scope>NUCLEOTIDE SEQUENCE</scope>
    <source>
        <strain evidence="2">CGMCC 1.15478</strain>
    </source>
</reference>